<gene>
    <name evidence="1" type="ORF">TPAB3V08_LOCUS4061</name>
</gene>
<protein>
    <submittedName>
        <fullName evidence="1">Uncharacterized protein</fullName>
    </submittedName>
</protein>
<name>A0ABN7NV91_TIMPD</name>
<proteinExistence type="predicted"/>
<organism evidence="1 2">
    <name type="scientific">Timema podura</name>
    <name type="common">Walking stick</name>
    <dbReference type="NCBI Taxonomy" id="61482"/>
    <lineage>
        <taxon>Eukaryota</taxon>
        <taxon>Metazoa</taxon>
        <taxon>Ecdysozoa</taxon>
        <taxon>Arthropoda</taxon>
        <taxon>Hexapoda</taxon>
        <taxon>Insecta</taxon>
        <taxon>Pterygota</taxon>
        <taxon>Neoptera</taxon>
        <taxon>Polyneoptera</taxon>
        <taxon>Phasmatodea</taxon>
        <taxon>Timematodea</taxon>
        <taxon>Timematoidea</taxon>
        <taxon>Timematidae</taxon>
        <taxon>Timema</taxon>
    </lineage>
</organism>
<dbReference type="EMBL" id="CAJPIN010004839">
    <property type="protein sequence ID" value="CAG2057079.1"/>
    <property type="molecule type" value="Genomic_DNA"/>
</dbReference>
<keyword evidence="2" id="KW-1185">Reference proteome</keyword>
<accession>A0ABN7NV91</accession>
<comment type="caution">
    <text evidence="1">The sequence shown here is derived from an EMBL/GenBank/DDBJ whole genome shotgun (WGS) entry which is preliminary data.</text>
</comment>
<evidence type="ECO:0000313" key="2">
    <source>
        <dbReference type="Proteomes" id="UP001153148"/>
    </source>
</evidence>
<reference evidence="1" key="1">
    <citation type="submission" date="2021-03" db="EMBL/GenBank/DDBJ databases">
        <authorList>
            <person name="Tran Van P."/>
        </authorList>
    </citation>
    <scope>NUCLEOTIDE SEQUENCE</scope>
</reference>
<evidence type="ECO:0000313" key="1">
    <source>
        <dbReference type="EMBL" id="CAG2057079.1"/>
    </source>
</evidence>
<sequence>MQVPPFPPVPPYSHHNPPSLFPYISSLVFPPHSSQHPCTTDPCAHSAFINGRAPLRLSPCAVFCSMYVYVNRRNGSMYVVYSIEETAPCSQCGTDGCPTGSRHSNSSLGEGSAHWKGWGNDTVGVRGRRIGDIIPLLFLRRRERGGIRHTRGKCV</sequence>
<dbReference type="Proteomes" id="UP001153148">
    <property type="component" value="Unassembled WGS sequence"/>
</dbReference>